<dbReference type="Pfam" id="PF04892">
    <property type="entry name" value="VanZ"/>
    <property type="match status" value="1"/>
</dbReference>
<accession>A0A916VIA8</accession>
<dbReference type="Proteomes" id="UP000677218">
    <property type="component" value="Unassembled WGS sequence"/>
</dbReference>
<keyword evidence="4" id="KW-1185">Reference proteome</keyword>
<keyword evidence="1" id="KW-0472">Membrane</keyword>
<feature type="domain" description="VanZ-like" evidence="2">
    <location>
        <begin position="15"/>
        <end position="160"/>
    </location>
</feature>
<feature type="transmembrane region" description="Helical" evidence="1">
    <location>
        <begin position="145"/>
        <end position="164"/>
    </location>
</feature>
<dbReference type="InterPro" id="IPR006976">
    <property type="entry name" value="VanZ-like"/>
</dbReference>
<evidence type="ECO:0000313" key="3">
    <source>
        <dbReference type="EMBL" id="GFZ27135.1"/>
    </source>
</evidence>
<dbReference type="AlphaFoldDB" id="A0A916VIA8"/>
<name>A0A916VIA8_9LACO</name>
<proteinExistence type="predicted"/>
<dbReference type="EMBL" id="BMAY01000006">
    <property type="protein sequence ID" value="GFZ27135.1"/>
    <property type="molecule type" value="Genomic_DNA"/>
</dbReference>
<comment type="caution">
    <text evidence="3">The sequence shown here is derived from an EMBL/GenBank/DDBJ whole genome shotgun (WGS) entry which is preliminary data.</text>
</comment>
<evidence type="ECO:0000313" key="4">
    <source>
        <dbReference type="Proteomes" id="UP000677218"/>
    </source>
</evidence>
<dbReference type="PIRSF" id="PIRSF019083">
    <property type="entry name" value="UCP019083_VanZ"/>
    <property type="match status" value="1"/>
</dbReference>
<feature type="transmembrane region" description="Helical" evidence="1">
    <location>
        <begin position="12"/>
        <end position="32"/>
    </location>
</feature>
<keyword evidence="1" id="KW-1133">Transmembrane helix</keyword>
<dbReference type="NCBIfam" id="NF037970">
    <property type="entry name" value="vanZ_1"/>
    <property type="match status" value="1"/>
</dbReference>
<dbReference type="RefSeq" id="WP_212780828.1">
    <property type="nucleotide sequence ID" value="NZ_BMAY01000006.1"/>
</dbReference>
<reference evidence="3" key="1">
    <citation type="submission" date="2020-08" db="EMBL/GenBank/DDBJ databases">
        <title>Taxonomic study for Lactobacillus species isolated from hardwood bark.</title>
        <authorList>
            <person name="Tohno M."/>
            <person name="Tanizawa Y."/>
        </authorList>
    </citation>
    <scope>NUCLEOTIDE SEQUENCE</scope>
    <source>
        <strain evidence="3">B40</strain>
    </source>
</reference>
<organism evidence="3 4">
    <name type="scientific">Lactobacillus corticis</name>
    <dbReference type="NCBI Taxonomy" id="2201249"/>
    <lineage>
        <taxon>Bacteria</taxon>
        <taxon>Bacillati</taxon>
        <taxon>Bacillota</taxon>
        <taxon>Bacilli</taxon>
        <taxon>Lactobacillales</taxon>
        <taxon>Lactobacillaceae</taxon>
        <taxon>Lactobacillus</taxon>
    </lineage>
</organism>
<feature type="transmembrane region" description="Helical" evidence="1">
    <location>
        <begin position="84"/>
        <end position="101"/>
    </location>
</feature>
<sequence length="172" mass="19779">MNNFHFSKHEKIALALAALVLIGLFISSSMTYNEQKLQPSFTNHYLKWLENIVGNWNIYYAGKWHNSLNDGGVAAMAEFVLRKAAHFGSYLLLGLFSYIGFRRLSRIKWIGVFSTWFFCVAMAAFDEYHQYLTGDRTPSVHDVMLDSLGSLTGIIIMLIVYYFIAEKRKQSK</sequence>
<protein>
    <submittedName>
        <fullName evidence="3">Membrane protein</fullName>
    </submittedName>
</protein>
<evidence type="ECO:0000259" key="2">
    <source>
        <dbReference type="Pfam" id="PF04892"/>
    </source>
</evidence>
<feature type="transmembrane region" description="Helical" evidence="1">
    <location>
        <begin position="108"/>
        <end position="125"/>
    </location>
</feature>
<keyword evidence="1" id="KW-0812">Transmembrane</keyword>
<gene>
    <name evidence="3" type="ORF">LCB40_10150</name>
</gene>
<dbReference type="InterPro" id="IPR016747">
    <property type="entry name" value="Phosphotransbutyrylase"/>
</dbReference>
<evidence type="ECO:0000256" key="1">
    <source>
        <dbReference type="SAM" id="Phobius"/>
    </source>
</evidence>